<accession>A0ABD2M761</accession>
<dbReference type="AlphaFoldDB" id="A0ABD2M761"/>
<dbReference type="Proteomes" id="UP001620626">
    <property type="component" value="Unassembled WGS sequence"/>
</dbReference>
<reference evidence="2 3" key="1">
    <citation type="submission" date="2024-10" db="EMBL/GenBank/DDBJ databases">
        <authorList>
            <person name="Kim D."/>
        </authorList>
    </citation>
    <scope>NUCLEOTIDE SEQUENCE [LARGE SCALE GENOMIC DNA]</scope>
    <source>
        <strain evidence="2">BH-2024</strain>
    </source>
</reference>
<protein>
    <recommendedName>
        <fullName evidence="1">Ground-like domain-containing protein</fullName>
    </recommendedName>
</protein>
<organism evidence="2 3">
    <name type="scientific">Heterodera trifolii</name>
    <dbReference type="NCBI Taxonomy" id="157864"/>
    <lineage>
        <taxon>Eukaryota</taxon>
        <taxon>Metazoa</taxon>
        <taxon>Ecdysozoa</taxon>
        <taxon>Nematoda</taxon>
        <taxon>Chromadorea</taxon>
        <taxon>Rhabditida</taxon>
        <taxon>Tylenchina</taxon>
        <taxon>Tylenchomorpha</taxon>
        <taxon>Tylenchoidea</taxon>
        <taxon>Heteroderidae</taxon>
        <taxon>Heteroderinae</taxon>
        <taxon>Heterodera</taxon>
    </lineage>
</organism>
<dbReference type="Pfam" id="PF04155">
    <property type="entry name" value="Ground-like"/>
    <property type="match status" value="1"/>
</dbReference>
<sequence length="303" mass="32085">MIGFGKLGEGIKLRTDISRSGKAEELAKLGKGVIISSCPIVLEANDQSILPPPQLAEGIRCFKPGLSAVLLNRLIVAWSLSAKGFLGKHWRGGGGGDDESIGRKGTRPFPRVQSIRFAFPCPFLSICPSSLSFLPQMHFLCQLTLLLLLIFHSFLLTTDGLGLGGGCGCPCMPQPCLPQLPPIALPSLCLPQIPLPCPPPKCGCCCGRKKRGAVESKVGSTGALNDGQKHCNDPHIRRIILKNLVVGDPVGSKAAIHSELRAKLGGHYVVLCSQAPALSFAADSITHFCLEGHNALGCAVFKL</sequence>
<comment type="caution">
    <text evidence="2">The sequence shown here is derived from an EMBL/GenBank/DDBJ whole genome shotgun (WGS) entry which is preliminary data.</text>
</comment>
<evidence type="ECO:0000259" key="1">
    <source>
        <dbReference type="Pfam" id="PF04155"/>
    </source>
</evidence>
<dbReference type="InterPro" id="IPR007284">
    <property type="entry name" value="Ground-like_dom"/>
</dbReference>
<feature type="domain" description="Ground-like" evidence="1">
    <location>
        <begin position="230"/>
        <end position="301"/>
    </location>
</feature>
<evidence type="ECO:0000313" key="2">
    <source>
        <dbReference type="EMBL" id="KAL3123133.1"/>
    </source>
</evidence>
<keyword evidence="3" id="KW-1185">Reference proteome</keyword>
<name>A0ABD2M761_9BILA</name>
<evidence type="ECO:0000313" key="3">
    <source>
        <dbReference type="Proteomes" id="UP001620626"/>
    </source>
</evidence>
<gene>
    <name evidence="2" type="ORF">niasHT_005066</name>
</gene>
<dbReference type="EMBL" id="JBICBT010000111">
    <property type="protein sequence ID" value="KAL3123133.1"/>
    <property type="molecule type" value="Genomic_DNA"/>
</dbReference>
<proteinExistence type="predicted"/>